<dbReference type="RefSeq" id="WP_205050329.1">
    <property type="nucleotide sequence ID" value="NZ_JACJKX010000008.1"/>
</dbReference>
<name>A0ABS2GU66_9BURK</name>
<dbReference type="Pfam" id="PF15919">
    <property type="entry name" value="HicB_lk_antitox"/>
    <property type="match status" value="1"/>
</dbReference>
<dbReference type="Gene3D" id="3.30.160.250">
    <property type="match status" value="1"/>
</dbReference>
<protein>
    <submittedName>
        <fullName evidence="2">Type II toxin-antitoxin system HicB family antitoxin</fullName>
    </submittedName>
</protein>
<dbReference type="EMBL" id="JACJKX010000008">
    <property type="protein sequence ID" value="MBM6928741.1"/>
    <property type="molecule type" value="Genomic_DNA"/>
</dbReference>
<organism evidence="2 3">
    <name type="scientific">Parasutterella secunda</name>
    <dbReference type="NCBI Taxonomy" id="626947"/>
    <lineage>
        <taxon>Bacteria</taxon>
        <taxon>Pseudomonadati</taxon>
        <taxon>Pseudomonadota</taxon>
        <taxon>Betaproteobacteria</taxon>
        <taxon>Burkholderiales</taxon>
        <taxon>Sutterellaceae</taxon>
        <taxon>Parasutterella</taxon>
    </lineage>
</organism>
<proteinExistence type="predicted"/>
<dbReference type="SUPFAM" id="SSF143100">
    <property type="entry name" value="TTHA1013/TTHA0281-like"/>
    <property type="match status" value="1"/>
</dbReference>
<sequence length="90" mass="9964">MKYPIAIEPGDQAHAYGIVVPDLPGCFSAGDTLESAHQNAKEAITGWIEMELDKGHQVPLPSKIENLARREEFKGWTFGLIDIPFNIKSN</sequence>
<feature type="domain" description="HicB-like antitoxin of toxin-antitoxin system" evidence="1">
    <location>
        <begin position="3"/>
        <end position="85"/>
    </location>
</feature>
<dbReference type="PANTHER" id="PTHR34504:SF2">
    <property type="entry name" value="UPF0150 PROTEIN SSL0259"/>
    <property type="match status" value="1"/>
</dbReference>
<reference evidence="2 3" key="1">
    <citation type="journal article" date="2021" name="Sci. Rep.">
        <title>The distribution of antibiotic resistance genes in chicken gut microbiota commensals.</title>
        <authorList>
            <person name="Juricova H."/>
            <person name="Matiasovicova J."/>
            <person name="Kubasova T."/>
            <person name="Cejkova D."/>
            <person name="Rychlik I."/>
        </authorList>
    </citation>
    <scope>NUCLEOTIDE SEQUENCE [LARGE SCALE GENOMIC DNA]</scope>
    <source>
        <strain evidence="2 3">An562</strain>
    </source>
</reference>
<evidence type="ECO:0000259" key="1">
    <source>
        <dbReference type="Pfam" id="PF15919"/>
    </source>
</evidence>
<dbReference type="PANTHER" id="PTHR34504">
    <property type="entry name" value="ANTITOXIN HICB"/>
    <property type="match status" value="1"/>
</dbReference>
<dbReference type="InterPro" id="IPR031807">
    <property type="entry name" value="HicB-like"/>
</dbReference>
<gene>
    <name evidence="2" type="ORF">H5985_05590</name>
</gene>
<evidence type="ECO:0000313" key="2">
    <source>
        <dbReference type="EMBL" id="MBM6928741.1"/>
    </source>
</evidence>
<dbReference type="InterPro" id="IPR035069">
    <property type="entry name" value="TTHA1013/TTHA0281-like"/>
</dbReference>
<evidence type="ECO:0000313" key="3">
    <source>
        <dbReference type="Proteomes" id="UP000777002"/>
    </source>
</evidence>
<keyword evidence="3" id="KW-1185">Reference proteome</keyword>
<comment type="caution">
    <text evidence="2">The sequence shown here is derived from an EMBL/GenBank/DDBJ whole genome shotgun (WGS) entry which is preliminary data.</text>
</comment>
<accession>A0ABS2GU66</accession>
<dbReference type="InterPro" id="IPR051404">
    <property type="entry name" value="TA_system_antitoxin"/>
</dbReference>
<dbReference type="Proteomes" id="UP000777002">
    <property type="component" value="Unassembled WGS sequence"/>
</dbReference>